<dbReference type="PANTHER" id="PTHR24355:SF18">
    <property type="entry name" value="G PROTEIN-COUPLED RECEPTOR KINASE"/>
    <property type="match status" value="1"/>
</dbReference>
<dbReference type="AlphaFoldDB" id="A0A1I8HMG2"/>
<accession>A0A1I8HMG2</accession>
<dbReference type="PROSITE" id="PS50132">
    <property type="entry name" value="RGS"/>
    <property type="match status" value="1"/>
</dbReference>
<feature type="domain" description="RGS" evidence="6">
    <location>
        <begin position="54"/>
        <end position="179"/>
    </location>
</feature>
<evidence type="ECO:0000256" key="4">
    <source>
        <dbReference type="ARBA" id="ARBA00022777"/>
    </source>
</evidence>
<proteinExistence type="predicted"/>
<sequence>MADLEAVLADVSYLMAMEKSKSTPAARASKKITLPDPSVRSVMLKHLTKNGEVTFEKIFNQRLGFLLLKEFVEQQLEDCAQVLAFYEEIKKFEELDCEEMRMKLGRNIYDSFIMQELLAQSHRFSTAAVAFVQERLTASQRSGSLPQDTFSMYAKEICEILKREAFDLFVRSDKFTRFCQWKNLELNISVSLFMFIFRKFTWGIFVRFRA</sequence>
<dbReference type="GO" id="GO:0001664">
    <property type="term" value="F:G protein-coupled receptor binding"/>
    <property type="evidence" value="ECO:0007669"/>
    <property type="project" value="TreeGrafter"/>
</dbReference>
<evidence type="ECO:0000256" key="2">
    <source>
        <dbReference type="ARBA" id="ARBA00022679"/>
    </source>
</evidence>
<keyword evidence="2" id="KW-0808">Transferase</keyword>
<dbReference type="GO" id="GO:0005524">
    <property type="term" value="F:ATP binding"/>
    <property type="evidence" value="ECO:0007669"/>
    <property type="project" value="UniProtKB-KW"/>
</dbReference>
<dbReference type="SUPFAM" id="SSF48097">
    <property type="entry name" value="Regulator of G-protein signaling, RGS"/>
    <property type="match status" value="1"/>
</dbReference>
<dbReference type="WBParaSite" id="maker-uti_cns_0006936-snap-gene-0.4-mRNA-1">
    <property type="protein sequence ID" value="maker-uti_cns_0006936-snap-gene-0.4-mRNA-1"/>
    <property type="gene ID" value="maker-uti_cns_0006936-snap-gene-0.4"/>
</dbReference>
<keyword evidence="7" id="KW-1185">Reference proteome</keyword>
<dbReference type="Pfam" id="PF00615">
    <property type="entry name" value="RGS"/>
    <property type="match status" value="1"/>
</dbReference>
<dbReference type="GO" id="GO:0007186">
    <property type="term" value="P:G protein-coupled receptor signaling pathway"/>
    <property type="evidence" value="ECO:0007669"/>
    <property type="project" value="TreeGrafter"/>
</dbReference>
<evidence type="ECO:0000313" key="7">
    <source>
        <dbReference type="Proteomes" id="UP000095280"/>
    </source>
</evidence>
<evidence type="ECO:0000256" key="3">
    <source>
        <dbReference type="ARBA" id="ARBA00022741"/>
    </source>
</evidence>
<dbReference type="GO" id="GO:0004703">
    <property type="term" value="F:G protein-coupled receptor kinase activity"/>
    <property type="evidence" value="ECO:0007669"/>
    <property type="project" value="TreeGrafter"/>
</dbReference>
<dbReference type="Gene3D" id="1.10.287.1270">
    <property type="match status" value="2"/>
</dbReference>
<reference evidence="8" key="1">
    <citation type="submission" date="2016-11" db="UniProtKB">
        <authorList>
            <consortium name="WormBaseParasite"/>
        </authorList>
    </citation>
    <scope>IDENTIFICATION</scope>
</reference>
<evidence type="ECO:0000259" key="6">
    <source>
        <dbReference type="PROSITE" id="PS50132"/>
    </source>
</evidence>
<dbReference type="InterPro" id="IPR016137">
    <property type="entry name" value="RGS"/>
</dbReference>
<keyword evidence="4" id="KW-0418">Kinase</keyword>
<keyword evidence="3" id="KW-0547">Nucleotide-binding</keyword>
<evidence type="ECO:0000313" key="8">
    <source>
        <dbReference type="WBParaSite" id="maker-uti_cns_0006936-snap-gene-0.4-mRNA-1"/>
    </source>
</evidence>
<keyword evidence="5" id="KW-0067">ATP-binding</keyword>
<dbReference type="PANTHER" id="PTHR24355">
    <property type="entry name" value="G PROTEIN-COUPLED RECEPTOR KINASE/RIBOSOMAL PROTEIN S6 KINASE"/>
    <property type="match status" value="1"/>
</dbReference>
<evidence type="ECO:0000256" key="1">
    <source>
        <dbReference type="ARBA" id="ARBA00022527"/>
    </source>
</evidence>
<dbReference type="InterPro" id="IPR036305">
    <property type="entry name" value="RGS_sf"/>
</dbReference>
<name>A0A1I8HMG2_9PLAT</name>
<dbReference type="GO" id="GO:0009966">
    <property type="term" value="P:regulation of signal transduction"/>
    <property type="evidence" value="ECO:0007669"/>
    <property type="project" value="TreeGrafter"/>
</dbReference>
<dbReference type="Proteomes" id="UP000095280">
    <property type="component" value="Unplaced"/>
</dbReference>
<keyword evidence="1" id="KW-0723">Serine/threonine-protein kinase</keyword>
<evidence type="ECO:0000256" key="5">
    <source>
        <dbReference type="ARBA" id="ARBA00022840"/>
    </source>
</evidence>
<protein>
    <submittedName>
        <fullName evidence="8">RGS domain-containing protein</fullName>
    </submittedName>
</protein>
<organism evidence="7 8">
    <name type="scientific">Macrostomum lignano</name>
    <dbReference type="NCBI Taxonomy" id="282301"/>
    <lineage>
        <taxon>Eukaryota</taxon>
        <taxon>Metazoa</taxon>
        <taxon>Spiralia</taxon>
        <taxon>Lophotrochozoa</taxon>
        <taxon>Platyhelminthes</taxon>
        <taxon>Rhabditophora</taxon>
        <taxon>Macrostomorpha</taxon>
        <taxon>Macrostomida</taxon>
        <taxon>Macrostomidae</taxon>
        <taxon>Macrostomum</taxon>
    </lineage>
</organism>
<dbReference type="SMART" id="SM00315">
    <property type="entry name" value="RGS"/>
    <property type="match status" value="1"/>
</dbReference>